<evidence type="ECO:0000256" key="3">
    <source>
        <dbReference type="SAM" id="MobiDB-lite"/>
    </source>
</evidence>
<feature type="compositionally biased region" description="Polar residues" evidence="3">
    <location>
        <begin position="16"/>
        <end position="25"/>
    </location>
</feature>
<keyword evidence="2" id="KW-0131">Cell cycle</keyword>
<comment type="caution">
    <text evidence="5">The sequence shown here is derived from an EMBL/GenBank/DDBJ whole genome shotgun (WGS) entry which is preliminary data.</text>
</comment>
<keyword evidence="6" id="KW-1185">Reference proteome</keyword>
<dbReference type="InterPro" id="IPR038090">
    <property type="entry name" value="Cdt1_C_WH_dom_sf"/>
</dbReference>
<dbReference type="Pfam" id="PF26121">
    <property type="entry name" value="HTH_CDT1"/>
    <property type="match status" value="1"/>
</dbReference>
<dbReference type="OrthoDB" id="341730at2759"/>
<organism evidence="5 6">
    <name type="scientific">Tothia fuscella</name>
    <dbReference type="NCBI Taxonomy" id="1048955"/>
    <lineage>
        <taxon>Eukaryota</taxon>
        <taxon>Fungi</taxon>
        <taxon>Dikarya</taxon>
        <taxon>Ascomycota</taxon>
        <taxon>Pezizomycotina</taxon>
        <taxon>Dothideomycetes</taxon>
        <taxon>Pleosporomycetidae</taxon>
        <taxon>Venturiales</taxon>
        <taxon>Cylindrosympodiaceae</taxon>
        <taxon>Tothia</taxon>
    </lineage>
</organism>
<sequence>MARIQKSIQAFGRASKPNTDVNASISRKRKQSDEEVSSSPAPAIKSNKKVRLQLETPPETPTKVLKRALTDLSLSTPAQPNLKGGKRKRVATPELETETPPTTPEYDGDDEILPSSELPDELHQLTRLNSAMLTALSLHYAHHGTSSPIDVCTLTPSITKIWGKRKVTLDDIRLCLGVTNMKISGERVSTPAFSLALYANGKVCLELNASKKRQGALSQSFDEKSLNARFATRLGRAWSRFDGKSETTSFISSLPLIDVPKSATYKKVAPMLAKGQQRLEEVMKPKAANEQSPTPQSRQKRRKPSGMESSKNEQKQVVASPSSSKENTPGIEAAEAGFRSLGLIERIRHKEIYKSTLPTPPTKVELERIAALQRAEELLDIVDLLAAGKGGGLRVSFPLPALVKSVQSSIRSPLSREEIENCLEVLAKDIAGGYINMMAVGSTKCVIINKAFKPWPEEVREKLVECGVVF</sequence>
<dbReference type="EMBL" id="MU007012">
    <property type="protein sequence ID" value="KAF2435711.1"/>
    <property type="molecule type" value="Genomic_DNA"/>
</dbReference>
<evidence type="ECO:0000259" key="4">
    <source>
        <dbReference type="Pfam" id="PF16679"/>
    </source>
</evidence>
<evidence type="ECO:0000256" key="2">
    <source>
        <dbReference type="ARBA" id="ARBA00023306"/>
    </source>
</evidence>
<evidence type="ECO:0000313" key="6">
    <source>
        <dbReference type="Proteomes" id="UP000800235"/>
    </source>
</evidence>
<evidence type="ECO:0000256" key="1">
    <source>
        <dbReference type="ARBA" id="ARBA00008356"/>
    </source>
</evidence>
<dbReference type="InterPro" id="IPR032054">
    <property type="entry name" value="Cdt1_C"/>
</dbReference>
<proteinExistence type="inferred from homology"/>
<gene>
    <name evidence="5" type="ORF">EJ08DRAFT_645397</name>
</gene>
<dbReference type="AlphaFoldDB" id="A0A9P4U3K6"/>
<dbReference type="Pfam" id="PF16679">
    <property type="entry name" value="CDT1_C"/>
    <property type="match status" value="1"/>
</dbReference>
<feature type="region of interest" description="Disordered" evidence="3">
    <location>
        <begin position="1"/>
        <end position="111"/>
    </location>
</feature>
<name>A0A9P4U3K6_9PEZI</name>
<accession>A0A9P4U3K6</accession>
<feature type="compositionally biased region" description="Polar residues" evidence="3">
    <location>
        <begin position="315"/>
        <end position="327"/>
    </location>
</feature>
<feature type="domain" description="DNA replication factor Cdt1 C-terminal" evidence="4">
    <location>
        <begin position="343"/>
        <end position="440"/>
    </location>
</feature>
<dbReference type="Gene3D" id="1.10.10.1420">
    <property type="entry name" value="DNA replication factor Cdt1, C-terminal WH domain"/>
    <property type="match status" value="1"/>
</dbReference>
<reference evidence="5" key="1">
    <citation type="journal article" date="2020" name="Stud. Mycol.">
        <title>101 Dothideomycetes genomes: a test case for predicting lifestyles and emergence of pathogens.</title>
        <authorList>
            <person name="Haridas S."/>
            <person name="Albert R."/>
            <person name="Binder M."/>
            <person name="Bloem J."/>
            <person name="Labutti K."/>
            <person name="Salamov A."/>
            <person name="Andreopoulos B."/>
            <person name="Baker S."/>
            <person name="Barry K."/>
            <person name="Bills G."/>
            <person name="Bluhm B."/>
            <person name="Cannon C."/>
            <person name="Castanera R."/>
            <person name="Culley D."/>
            <person name="Daum C."/>
            <person name="Ezra D."/>
            <person name="Gonzalez J."/>
            <person name="Henrissat B."/>
            <person name="Kuo A."/>
            <person name="Liang C."/>
            <person name="Lipzen A."/>
            <person name="Lutzoni F."/>
            <person name="Magnuson J."/>
            <person name="Mondo S."/>
            <person name="Nolan M."/>
            <person name="Ohm R."/>
            <person name="Pangilinan J."/>
            <person name="Park H.-J."/>
            <person name="Ramirez L."/>
            <person name="Alfaro M."/>
            <person name="Sun H."/>
            <person name="Tritt A."/>
            <person name="Yoshinaga Y."/>
            <person name="Zwiers L.-H."/>
            <person name="Turgeon B."/>
            <person name="Goodwin S."/>
            <person name="Spatafora J."/>
            <person name="Crous P."/>
            <person name="Grigoriev I."/>
        </authorList>
    </citation>
    <scope>NUCLEOTIDE SEQUENCE</scope>
    <source>
        <strain evidence="5">CBS 130266</strain>
    </source>
</reference>
<comment type="similarity">
    <text evidence="1">Belongs to the Cdt1 family.</text>
</comment>
<protein>
    <recommendedName>
        <fullName evidence="4">DNA replication factor Cdt1 C-terminal domain-containing protein</fullName>
    </recommendedName>
</protein>
<feature type="region of interest" description="Disordered" evidence="3">
    <location>
        <begin position="284"/>
        <end position="332"/>
    </location>
</feature>
<dbReference type="Proteomes" id="UP000800235">
    <property type="component" value="Unassembled WGS sequence"/>
</dbReference>
<evidence type="ECO:0000313" key="5">
    <source>
        <dbReference type="EMBL" id="KAF2435711.1"/>
    </source>
</evidence>